<name>A0AAD7DHP1_9AGAR</name>
<dbReference type="Proteomes" id="UP001215598">
    <property type="component" value="Unassembled WGS sequence"/>
</dbReference>
<organism evidence="2 3">
    <name type="scientific">Mycena metata</name>
    <dbReference type="NCBI Taxonomy" id="1033252"/>
    <lineage>
        <taxon>Eukaryota</taxon>
        <taxon>Fungi</taxon>
        <taxon>Dikarya</taxon>
        <taxon>Basidiomycota</taxon>
        <taxon>Agaricomycotina</taxon>
        <taxon>Agaricomycetes</taxon>
        <taxon>Agaricomycetidae</taxon>
        <taxon>Agaricales</taxon>
        <taxon>Marasmiineae</taxon>
        <taxon>Mycenaceae</taxon>
        <taxon>Mycena</taxon>
    </lineage>
</organism>
<sequence length="296" mass="33043">MLLLQAHSYLGGQNYTGLNLNLDFTLMSFGPFSTLMRTLLCQWDFPEAEAMPVPSLQYNFNASSDVFNTCHYIGEVQQLQYFSVVYLQEGIDRLNPGSILGPRDQFPLPEQVLIMNECRGSWGQYTGIKIEKLQTNVKGTIVHAFKPNSTQFSPSPLTLTYRLVVGQGIGTEQCVLKVEVLRSCNFADISHVNWGKTEGKIEAKTSIPAPSRGPTILMTAQIWTMVLKDCKPAGPKSRSRNLRTDLGNGSEALKGLEDKEPGDIITVSKRFMESTLNRDSTTAVQWQQHNPDDSFQ</sequence>
<dbReference type="AlphaFoldDB" id="A0AAD7DHP1"/>
<feature type="compositionally biased region" description="Polar residues" evidence="1">
    <location>
        <begin position="277"/>
        <end position="289"/>
    </location>
</feature>
<gene>
    <name evidence="2" type="ORF">B0H16DRAFT_1486652</name>
</gene>
<dbReference type="EMBL" id="JARKIB010000795">
    <property type="protein sequence ID" value="KAJ7691699.1"/>
    <property type="molecule type" value="Genomic_DNA"/>
</dbReference>
<evidence type="ECO:0000313" key="2">
    <source>
        <dbReference type="EMBL" id="KAJ7691699.1"/>
    </source>
</evidence>
<feature type="region of interest" description="Disordered" evidence="1">
    <location>
        <begin position="277"/>
        <end position="296"/>
    </location>
</feature>
<evidence type="ECO:0000256" key="1">
    <source>
        <dbReference type="SAM" id="MobiDB-lite"/>
    </source>
</evidence>
<keyword evidence="3" id="KW-1185">Reference proteome</keyword>
<proteinExistence type="predicted"/>
<protein>
    <submittedName>
        <fullName evidence="2">Uncharacterized protein</fullName>
    </submittedName>
</protein>
<reference evidence="2" key="1">
    <citation type="submission" date="2023-03" db="EMBL/GenBank/DDBJ databases">
        <title>Massive genome expansion in bonnet fungi (Mycena s.s.) driven by repeated elements and novel gene families across ecological guilds.</title>
        <authorList>
            <consortium name="Lawrence Berkeley National Laboratory"/>
            <person name="Harder C.B."/>
            <person name="Miyauchi S."/>
            <person name="Viragh M."/>
            <person name="Kuo A."/>
            <person name="Thoen E."/>
            <person name="Andreopoulos B."/>
            <person name="Lu D."/>
            <person name="Skrede I."/>
            <person name="Drula E."/>
            <person name="Henrissat B."/>
            <person name="Morin E."/>
            <person name="Kohler A."/>
            <person name="Barry K."/>
            <person name="LaButti K."/>
            <person name="Morin E."/>
            <person name="Salamov A."/>
            <person name="Lipzen A."/>
            <person name="Mereny Z."/>
            <person name="Hegedus B."/>
            <person name="Baldrian P."/>
            <person name="Stursova M."/>
            <person name="Weitz H."/>
            <person name="Taylor A."/>
            <person name="Grigoriev I.V."/>
            <person name="Nagy L.G."/>
            <person name="Martin F."/>
            <person name="Kauserud H."/>
        </authorList>
    </citation>
    <scope>NUCLEOTIDE SEQUENCE</scope>
    <source>
        <strain evidence="2">CBHHK182m</strain>
    </source>
</reference>
<evidence type="ECO:0000313" key="3">
    <source>
        <dbReference type="Proteomes" id="UP001215598"/>
    </source>
</evidence>
<comment type="caution">
    <text evidence="2">The sequence shown here is derived from an EMBL/GenBank/DDBJ whole genome shotgun (WGS) entry which is preliminary data.</text>
</comment>
<accession>A0AAD7DHP1</accession>
<feature type="region of interest" description="Disordered" evidence="1">
    <location>
        <begin position="233"/>
        <end position="259"/>
    </location>
</feature>